<dbReference type="CDD" id="cd06145">
    <property type="entry name" value="REX1_like"/>
    <property type="match status" value="1"/>
</dbReference>
<proteinExistence type="inferred from homology"/>
<gene>
    <name evidence="9" type="ORF">ABL78_2791</name>
</gene>
<feature type="region of interest" description="Disordered" evidence="7">
    <location>
        <begin position="1"/>
        <end position="111"/>
    </location>
</feature>
<dbReference type="GO" id="GO:0005634">
    <property type="term" value="C:nucleus"/>
    <property type="evidence" value="ECO:0007669"/>
    <property type="project" value="UniProtKB-SubCell"/>
</dbReference>
<feature type="compositionally biased region" description="Basic and acidic residues" evidence="7">
    <location>
        <begin position="417"/>
        <end position="429"/>
    </location>
</feature>
<dbReference type="InterPro" id="IPR047021">
    <property type="entry name" value="REXO1/3/4-like"/>
</dbReference>
<evidence type="ECO:0000256" key="3">
    <source>
        <dbReference type="ARBA" id="ARBA00022722"/>
    </source>
</evidence>
<feature type="region of interest" description="Disordered" evidence="7">
    <location>
        <begin position="272"/>
        <end position="309"/>
    </location>
</feature>
<dbReference type="InterPro" id="IPR013520">
    <property type="entry name" value="Ribonucl_H"/>
</dbReference>
<dbReference type="GO" id="GO:0010629">
    <property type="term" value="P:negative regulation of gene expression"/>
    <property type="evidence" value="ECO:0007669"/>
    <property type="project" value="UniProtKB-ARBA"/>
</dbReference>
<name>A0A0N1PCK4_LEPSE</name>
<feature type="domain" description="Exonuclease" evidence="8">
    <location>
        <begin position="478"/>
        <end position="638"/>
    </location>
</feature>
<dbReference type="GO" id="GO:0003676">
    <property type="term" value="F:nucleic acid binding"/>
    <property type="evidence" value="ECO:0007669"/>
    <property type="project" value="InterPro"/>
</dbReference>
<dbReference type="SUPFAM" id="SSF53098">
    <property type="entry name" value="Ribonuclease H-like"/>
    <property type="match status" value="1"/>
</dbReference>
<feature type="compositionally biased region" description="Basic and acidic residues" evidence="7">
    <location>
        <begin position="771"/>
        <end position="784"/>
    </location>
</feature>
<dbReference type="OMA" id="HPAGLPY"/>
<dbReference type="AlphaFoldDB" id="A0A0N1PCK4"/>
<feature type="compositionally biased region" description="Low complexity" evidence="7">
    <location>
        <begin position="51"/>
        <end position="75"/>
    </location>
</feature>
<evidence type="ECO:0000256" key="1">
    <source>
        <dbReference type="ARBA" id="ARBA00004123"/>
    </source>
</evidence>
<comment type="subcellular location">
    <subcellularLocation>
        <location evidence="1">Nucleus</location>
    </subcellularLocation>
</comment>
<dbReference type="VEuPathDB" id="TriTrypDB:Lsey_0061_0060"/>
<evidence type="ECO:0000256" key="6">
    <source>
        <dbReference type="ARBA" id="ARBA00023242"/>
    </source>
</evidence>
<feature type="compositionally biased region" description="Low complexity" evidence="7">
    <location>
        <begin position="815"/>
        <end position="824"/>
    </location>
</feature>
<feature type="compositionally biased region" description="Gly residues" evidence="7">
    <location>
        <begin position="279"/>
        <end position="288"/>
    </location>
</feature>
<evidence type="ECO:0000259" key="8">
    <source>
        <dbReference type="SMART" id="SM00479"/>
    </source>
</evidence>
<feature type="compositionally biased region" description="Low complexity" evidence="7">
    <location>
        <begin position="676"/>
        <end position="685"/>
    </location>
</feature>
<dbReference type="PANTHER" id="PTHR12801:SF115">
    <property type="entry name" value="FI18136P1-RELATED"/>
    <property type="match status" value="1"/>
</dbReference>
<evidence type="ECO:0000256" key="4">
    <source>
        <dbReference type="ARBA" id="ARBA00022801"/>
    </source>
</evidence>
<dbReference type="InterPro" id="IPR036397">
    <property type="entry name" value="RNaseH_sf"/>
</dbReference>
<keyword evidence="3" id="KW-0540">Nuclease</keyword>
<dbReference type="OrthoDB" id="206335at2759"/>
<feature type="region of interest" description="Disordered" evidence="7">
    <location>
        <begin position="341"/>
        <end position="361"/>
    </location>
</feature>
<dbReference type="GO" id="GO:0004527">
    <property type="term" value="F:exonuclease activity"/>
    <property type="evidence" value="ECO:0007669"/>
    <property type="project" value="UniProtKB-KW"/>
</dbReference>
<protein>
    <recommendedName>
        <fullName evidence="8">Exonuclease domain-containing protein</fullName>
    </recommendedName>
</protein>
<evidence type="ECO:0000313" key="10">
    <source>
        <dbReference type="Proteomes" id="UP000038009"/>
    </source>
</evidence>
<dbReference type="Proteomes" id="UP000038009">
    <property type="component" value="Unassembled WGS sequence"/>
</dbReference>
<feature type="region of interest" description="Disordered" evidence="7">
    <location>
        <begin position="401"/>
        <end position="477"/>
    </location>
</feature>
<dbReference type="InterPro" id="IPR012337">
    <property type="entry name" value="RNaseH-like_sf"/>
</dbReference>
<feature type="region of interest" description="Disordered" evidence="7">
    <location>
        <begin position="758"/>
        <end position="784"/>
    </location>
</feature>
<keyword evidence="6" id="KW-0539">Nucleus</keyword>
<feature type="region of interest" description="Disordered" evidence="7">
    <location>
        <begin position="815"/>
        <end position="864"/>
    </location>
</feature>
<keyword evidence="5" id="KW-0269">Exonuclease</keyword>
<feature type="compositionally biased region" description="Low complexity" evidence="7">
    <location>
        <begin position="946"/>
        <end position="961"/>
    </location>
</feature>
<sequence>MPPHPQSAQEHKRGKRSRHGSRSLSRSLERAERLVTPQRSPALQPSAAVDPPLSLVSRCSPSRSASSSLRSSRAPHAVAEEVSGKKKKRKKACQEDEARPLSGAEAPPTTDQCSRAAAQSLLQSLSEVEVQFQLEQDRAQRTVLAPRDIADLILWSVPAPVPLIEWPRVFFIKNKSRLRNVVVIYVNGWSYDELLCTGIGLPRAPSSASTTEAEGRSAVWDKKLCSAMLSPVREGRCWARPGRGSGCAGGVQYSPLFIPSTRNELEKDLWWRNDAPRRPGGGGAGGAGASSSSTGSKPHRRPDQADSDAVALHRVSTPTTAAQGVGSLFHRALQAHSLETGQGKPAGVESSTDGAASPTSITTSDAFQEHQYLWQDRALLMQYALKLPTHAAALAELGFILNPPPPPPEDEAALHSAEGRDQRDNEEGNGRGCGGTASETTVDNREMWTCFDAPASPSSSTRASDDAPHQEDHDRPPKAFALDCEMVLVDSGESALARATLVDVHTGQVVLDLLVKPQQRIRDYLTRFSGIDKAMLDPVTTTLADCQEQMKRYIDSETFVIGHSLENDFKACRFTPNCYVLDTAWLFPHPAGLPYKNALRFLAQRYLKRRIQQGSHDSAIDALVSAELVQLKLLNGPSFGIRPRVSVLELIVSAAGDGSDAAVGDASAPQRDSTASEEATTTTAAATAATTSSSVFDVRAHLFDDAVTLTSLLPAPQRPSTQGTHASASAPPPSPSPSSVGRIDTVPVRHDEDAMRKAVRALQRRSQQLETEERQQQHGDVHDGVQVEAEPVRPSFGLYWVQLTQTKVDVVLPSSETAETSASSQAAHLHEPQSPPQQCKKEEDLDASCAAPSTPRTPPHHTAAQMRVVRDTNRRLLRIVEACPEETLVVVLTGRCTGEAGGNHLSRAQGACFAFIKDSTAPGPREEELERMREEDGGEGQAPHMAQGATAGAAVTASRASNSSEAKTVTSLHDSTPPACQPQ</sequence>
<evidence type="ECO:0000313" key="9">
    <source>
        <dbReference type="EMBL" id="KPI88104.1"/>
    </source>
</evidence>
<dbReference type="FunFam" id="3.30.420.10:FF:000031">
    <property type="entry name" value="RNA exonuclease 1"/>
    <property type="match status" value="1"/>
</dbReference>
<comment type="caution">
    <text evidence="9">The sequence shown here is derived from an EMBL/GenBank/DDBJ whole genome shotgun (WGS) entry which is preliminary data.</text>
</comment>
<reference evidence="9 10" key="1">
    <citation type="journal article" date="2015" name="PLoS Pathog.">
        <title>Leptomonas seymouri: Adaptations to the Dixenous Life Cycle Analyzed by Genome Sequencing, Transcriptome Profiling and Co-infection with Leishmania donovani.</title>
        <authorList>
            <person name="Kraeva N."/>
            <person name="Butenko A."/>
            <person name="Hlavacova J."/>
            <person name="Kostygov A."/>
            <person name="Myskova J."/>
            <person name="Grybchuk D."/>
            <person name="Lestinova T."/>
            <person name="Votypka J."/>
            <person name="Volf P."/>
            <person name="Opperdoes F."/>
            <person name="Flegontov P."/>
            <person name="Lukes J."/>
            <person name="Yurchenko V."/>
        </authorList>
    </citation>
    <scope>NUCLEOTIDE SEQUENCE [LARGE SCALE GENOMIC DNA]</scope>
    <source>
        <strain evidence="9 10">ATCC 30220</strain>
    </source>
</reference>
<accession>A0A0N1PCK4</accession>
<evidence type="ECO:0000256" key="5">
    <source>
        <dbReference type="ARBA" id="ARBA00022839"/>
    </source>
</evidence>
<dbReference type="Gene3D" id="3.30.420.10">
    <property type="entry name" value="Ribonuclease H-like superfamily/Ribonuclease H"/>
    <property type="match status" value="1"/>
</dbReference>
<keyword evidence="4" id="KW-0378">Hydrolase</keyword>
<keyword evidence="10" id="KW-1185">Reference proteome</keyword>
<feature type="compositionally biased region" description="Basic and acidic residues" evidence="7">
    <location>
        <begin position="463"/>
        <end position="477"/>
    </location>
</feature>
<evidence type="ECO:0000256" key="7">
    <source>
        <dbReference type="SAM" id="MobiDB-lite"/>
    </source>
</evidence>
<feature type="region of interest" description="Disordered" evidence="7">
    <location>
        <begin position="920"/>
        <end position="983"/>
    </location>
</feature>
<dbReference type="EMBL" id="LJSK01000061">
    <property type="protein sequence ID" value="KPI88104.1"/>
    <property type="molecule type" value="Genomic_DNA"/>
</dbReference>
<feature type="compositionally biased region" description="Polar residues" evidence="7">
    <location>
        <begin position="349"/>
        <end position="361"/>
    </location>
</feature>
<feature type="compositionally biased region" description="Low complexity" evidence="7">
    <location>
        <begin position="658"/>
        <end position="668"/>
    </location>
</feature>
<feature type="compositionally biased region" description="Basic residues" evidence="7">
    <location>
        <begin position="12"/>
        <end position="21"/>
    </location>
</feature>
<feature type="compositionally biased region" description="Basic and acidic residues" evidence="7">
    <location>
        <begin position="924"/>
        <end position="935"/>
    </location>
</feature>
<feature type="region of interest" description="Disordered" evidence="7">
    <location>
        <begin position="658"/>
        <end position="685"/>
    </location>
</feature>
<organism evidence="9 10">
    <name type="scientific">Leptomonas seymouri</name>
    <dbReference type="NCBI Taxonomy" id="5684"/>
    <lineage>
        <taxon>Eukaryota</taxon>
        <taxon>Discoba</taxon>
        <taxon>Euglenozoa</taxon>
        <taxon>Kinetoplastea</taxon>
        <taxon>Metakinetoplastina</taxon>
        <taxon>Trypanosomatida</taxon>
        <taxon>Trypanosomatidae</taxon>
        <taxon>Leishmaniinae</taxon>
        <taxon>Leptomonas</taxon>
    </lineage>
</organism>
<feature type="compositionally biased region" description="Low complexity" evidence="7">
    <location>
        <begin position="452"/>
        <end position="462"/>
    </location>
</feature>
<dbReference type="SMART" id="SM00479">
    <property type="entry name" value="EXOIII"/>
    <property type="match status" value="1"/>
</dbReference>
<dbReference type="Pfam" id="PF00929">
    <property type="entry name" value="RNase_T"/>
    <property type="match status" value="1"/>
</dbReference>
<feature type="region of interest" description="Disordered" evidence="7">
    <location>
        <begin position="714"/>
        <end position="744"/>
    </location>
</feature>
<dbReference type="PANTHER" id="PTHR12801">
    <property type="entry name" value="RNA EXONUCLEASE REXO1 / RECO3 FAMILY MEMBER-RELATED"/>
    <property type="match status" value="1"/>
</dbReference>
<comment type="similarity">
    <text evidence="2">Belongs to the REXO1/REXO3 family.</text>
</comment>
<evidence type="ECO:0000256" key="2">
    <source>
        <dbReference type="ARBA" id="ARBA00006357"/>
    </source>
</evidence>
<dbReference type="InterPro" id="IPR034922">
    <property type="entry name" value="REX1-like_exo"/>
</dbReference>
<feature type="compositionally biased region" description="Polar residues" evidence="7">
    <location>
        <begin position="962"/>
        <end position="974"/>
    </location>
</feature>